<dbReference type="RefSeq" id="WP_099210638.1">
    <property type="nucleotide sequence ID" value="NZ_BEWM01000001.1"/>
</dbReference>
<keyword evidence="2" id="KW-0812">Transmembrane</keyword>
<evidence type="ECO:0008006" key="6">
    <source>
        <dbReference type="Google" id="ProtNLM"/>
    </source>
</evidence>
<evidence type="ECO:0000313" key="4">
    <source>
        <dbReference type="EMBL" id="GLQ62434.1"/>
    </source>
</evidence>
<proteinExistence type="predicted"/>
<dbReference type="PANTHER" id="PTHR21461:SF69">
    <property type="entry name" value="GLYCOSYLTRANSFERASE FAMILY 92 PROTEIN"/>
    <property type="match status" value="1"/>
</dbReference>
<evidence type="ECO:0000256" key="1">
    <source>
        <dbReference type="ARBA" id="ARBA00004167"/>
    </source>
</evidence>
<dbReference type="Proteomes" id="UP001156614">
    <property type="component" value="Unassembled WGS sequence"/>
</dbReference>
<keyword evidence="3" id="KW-1133">Transmembrane helix</keyword>
<dbReference type="InterPro" id="IPR029044">
    <property type="entry name" value="Nucleotide-diphossugar_trans"/>
</dbReference>
<evidence type="ECO:0000256" key="2">
    <source>
        <dbReference type="ARBA" id="ARBA00022692"/>
    </source>
</evidence>
<dbReference type="Pfam" id="PF13704">
    <property type="entry name" value="Glyco_tranf_2_4"/>
    <property type="match status" value="1"/>
</dbReference>
<accession>A0AAV5NE78</accession>
<evidence type="ECO:0000256" key="3">
    <source>
        <dbReference type="ARBA" id="ARBA00022989"/>
    </source>
</evidence>
<dbReference type="GO" id="GO:0016757">
    <property type="term" value="F:glycosyltransferase activity"/>
    <property type="evidence" value="ECO:0007669"/>
    <property type="project" value="TreeGrafter"/>
</dbReference>
<dbReference type="GO" id="GO:0016020">
    <property type="term" value="C:membrane"/>
    <property type="evidence" value="ECO:0007669"/>
    <property type="project" value="UniProtKB-SubCell"/>
</dbReference>
<dbReference type="AlphaFoldDB" id="A0AAV5NE78"/>
<dbReference type="PANTHER" id="PTHR21461">
    <property type="entry name" value="GLYCOSYLTRANSFERASE FAMILY 92 PROTEIN"/>
    <property type="match status" value="1"/>
</dbReference>
<protein>
    <recommendedName>
        <fullName evidence="6">Glycosyl transferase family 2</fullName>
    </recommendedName>
</protein>
<dbReference type="Gene3D" id="3.90.550.10">
    <property type="entry name" value="Spore Coat Polysaccharide Biosynthesis Protein SpsA, Chain A"/>
    <property type="match status" value="1"/>
</dbReference>
<dbReference type="SUPFAM" id="SSF53448">
    <property type="entry name" value="Nucleotide-diphospho-sugar transferases"/>
    <property type="match status" value="1"/>
</dbReference>
<comment type="caution">
    <text evidence="4">The sequence shown here is derived from an EMBL/GenBank/DDBJ whole genome shotgun (WGS) entry which is preliminary data.</text>
</comment>
<dbReference type="EMBL" id="BSNU01000002">
    <property type="protein sequence ID" value="GLQ62434.1"/>
    <property type="molecule type" value="Genomic_DNA"/>
</dbReference>
<gene>
    <name evidence="4" type="ORF">GCM10007867_12790</name>
</gene>
<evidence type="ECO:0000313" key="5">
    <source>
        <dbReference type="Proteomes" id="UP001156614"/>
    </source>
</evidence>
<keyword evidence="5" id="KW-1185">Reference proteome</keyword>
<comment type="subcellular location">
    <subcellularLocation>
        <location evidence="1">Membrane</location>
        <topology evidence="1">Single-pass membrane protein</topology>
    </subcellularLocation>
</comment>
<dbReference type="CDD" id="cd00761">
    <property type="entry name" value="Glyco_tranf_GTA_type"/>
    <property type="match status" value="1"/>
</dbReference>
<organism evidence="4 5">
    <name type="scientific">Gluconobacter cerinus</name>
    <dbReference type="NCBI Taxonomy" id="38307"/>
    <lineage>
        <taxon>Bacteria</taxon>
        <taxon>Pseudomonadati</taxon>
        <taxon>Pseudomonadota</taxon>
        <taxon>Alphaproteobacteria</taxon>
        <taxon>Acetobacterales</taxon>
        <taxon>Acetobacteraceae</taxon>
        <taxon>Gluconobacter</taxon>
    </lineage>
</organism>
<reference evidence="5" key="1">
    <citation type="journal article" date="2019" name="Int. J. Syst. Evol. Microbiol.">
        <title>The Global Catalogue of Microorganisms (GCM) 10K type strain sequencing project: providing services to taxonomists for standard genome sequencing and annotation.</title>
        <authorList>
            <consortium name="The Broad Institute Genomics Platform"/>
            <consortium name="The Broad Institute Genome Sequencing Center for Infectious Disease"/>
            <person name="Wu L."/>
            <person name="Ma J."/>
        </authorList>
    </citation>
    <scope>NUCLEOTIDE SEQUENCE [LARGE SCALE GENOMIC DNA]</scope>
    <source>
        <strain evidence="5">NBRC 3267</strain>
    </source>
</reference>
<keyword evidence="3" id="KW-0472">Membrane</keyword>
<name>A0AAV5NE78_9PROT</name>
<sequence length="495" mass="58432">MKIAVVLFIKDEVEEIYSWISWYKLIGVDTIIVADDNSNDGTFEALSDISNSFDVRVTRLPPSETPHSWRQKEVYISAINNFKDEFEWIGFLDCDEYLLLEKHQNLKDFLGEFRPTVGQICFNWCNYGSSDNITKPAWPSTFSYRHHLSKEEFINKHTKSFIRPKYWSGEWQTVHSFKMKNDIETVSSSGKKFTWSDTVGIMEDEPDWTNGKVMHFQCRSMEHFVERFKKRTNINPSTHLWLEYNKGHEYDDKGSKNVLKLRETMGYFFENTIQRVANEIGVFGKQYKYISMEKFESDLFQSINILPHVNLFKLKTFHDKYCGVDSRGLTVANDGNLQEIYGIKFTDKNKIFIFSKNLNRFSILHDRRLRRFFSYEIFPTGKENQFFLRHPNTKHFLTSEPVHIGGTIISDRKKTGDWEKFHIEKVNVTEETLKERLQHISMFVCNFPNRLITTRNEEITKKDLSCVTEIVFDLLDKDGKDFVRAKLKDSSSYII</sequence>
<dbReference type="GO" id="GO:0005737">
    <property type="term" value="C:cytoplasm"/>
    <property type="evidence" value="ECO:0007669"/>
    <property type="project" value="TreeGrafter"/>
</dbReference>